<reference evidence="3 4" key="1">
    <citation type="submission" date="2024-03" db="EMBL/GenBank/DDBJ databases">
        <title>Ignisphaera cupida sp. nov., a hyperthermophilic hydrolytic archaeon from a hot spring of Kamchatka, and proposal of Ignisphaeraceae fam. nov.</title>
        <authorList>
            <person name="Podosokorskaya O.A."/>
            <person name="Elcheninov A.G."/>
            <person name="Maltseva A.I."/>
            <person name="Zayulina K.S."/>
            <person name="Novikov A."/>
            <person name="Merkel A.Y."/>
        </authorList>
    </citation>
    <scope>NUCLEOTIDE SEQUENCE [LARGE SCALE GENOMIC DNA]</scope>
    <source>
        <strain evidence="3 4">38H-sp</strain>
    </source>
</reference>
<comment type="caution">
    <text evidence="3">The sequence shown here is derived from an EMBL/GenBank/DDBJ whole genome shotgun (WGS) entry which is preliminary data.</text>
</comment>
<feature type="compositionally biased region" description="Basic and acidic residues" evidence="1">
    <location>
        <begin position="289"/>
        <end position="301"/>
    </location>
</feature>
<sequence length="611" mass="72282">MAIRNIPEYLEELFSVFRLYGWCDRVHRSLDELSAIKEQKERDVLQQEALKIIRKKDADKHEAFLSLIILKKSGIPVRELYEDAYRALRNRLYLNDFPFVIRYLFDNKIPLPKALVYDITERLFFSIEDIYSRIVEDFKRVPFKSAEDVVFYLLLQNCRVDLNSQNKELICIILLHIEIKIPDYVIVDIVDYMDENATLKDNWKEQKERIVFSREEKKEEKPVYTVDKEKRDVSNLPQEYVIEIDKDTESTELPDRENVEIKHHREYSEPDRYDFSSMRQKEEEDTQEPAERASIDLDSIKKGSAYDNLVRPVMDSSERRDDNTEDNRPQILPDTEKSDAKYEEYTGLDNKKVSKRRKKEDDNSIKSPVIEHREKQQRDFALTEETIIKKTVIEYGDYIDPNKERGIRLDRLDKNKWKKDKKEAKVEQEHKTEKKATSTQKKEMAWIPSSFFKENEKTLLLILSGLLIGFIILWLMLVFSKKNPPVSPVEEKTAITQPAENESPQIQIENKTPEKNSTALEKDIIPMEKDFTISLEDGVVVWRVNKGQSFYDLYEYIKKNKSSLSHDLQSLADSSWQNFIAHLQSLNQQRFPNIQNMDTILPLEKFIILKK</sequence>
<evidence type="ECO:0000313" key="4">
    <source>
        <dbReference type="Proteomes" id="UP001466331"/>
    </source>
</evidence>
<keyword evidence="2" id="KW-1133">Transmembrane helix</keyword>
<dbReference type="RefSeq" id="WP_420069591.1">
    <property type="nucleotide sequence ID" value="NZ_JBCHKQ010000002.1"/>
</dbReference>
<organism evidence="3 4">
    <name type="scientific">Rarispira pelagica</name>
    <dbReference type="NCBI Taxonomy" id="3141764"/>
    <lineage>
        <taxon>Bacteria</taxon>
        <taxon>Pseudomonadati</taxon>
        <taxon>Spirochaetota</taxon>
        <taxon>Spirochaetia</taxon>
        <taxon>Winmispirales</taxon>
        <taxon>Winmispiraceae</taxon>
        <taxon>Rarispira</taxon>
    </lineage>
</organism>
<keyword evidence="2" id="KW-0812">Transmembrane</keyword>
<feature type="region of interest" description="Disordered" evidence="1">
    <location>
        <begin position="420"/>
        <end position="440"/>
    </location>
</feature>
<feature type="transmembrane region" description="Helical" evidence="2">
    <location>
        <begin position="459"/>
        <end position="479"/>
    </location>
</feature>
<keyword evidence="2" id="KW-0472">Membrane</keyword>
<name>A0ABU9UDW8_9SPIR</name>
<proteinExistence type="predicted"/>
<evidence type="ECO:0000256" key="1">
    <source>
        <dbReference type="SAM" id="MobiDB-lite"/>
    </source>
</evidence>
<feature type="compositionally biased region" description="Basic and acidic residues" evidence="1">
    <location>
        <begin position="244"/>
        <end position="282"/>
    </location>
</feature>
<feature type="compositionally biased region" description="Basic and acidic residues" evidence="1">
    <location>
        <begin position="316"/>
        <end position="352"/>
    </location>
</feature>
<gene>
    <name evidence="3" type="ORF">WKV44_06285</name>
</gene>
<dbReference type="EMBL" id="JBCHKQ010000002">
    <property type="protein sequence ID" value="MEM5948145.1"/>
    <property type="molecule type" value="Genomic_DNA"/>
</dbReference>
<evidence type="ECO:0000313" key="3">
    <source>
        <dbReference type="EMBL" id="MEM5948145.1"/>
    </source>
</evidence>
<keyword evidence="4" id="KW-1185">Reference proteome</keyword>
<accession>A0ABU9UDW8</accession>
<dbReference type="Proteomes" id="UP001466331">
    <property type="component" value="Unassembled WGS sequence"/>
</dbReference>
<evidence type="ECO:0000256" key="2">
    <source>
        <dbReference type="SAM" id="Phobius"/>
    </source>
</evidence>
<feature type="compositionally biased region" description="Basic and acidic residues" evidence="1">
    <location>
        <begin position="359"/>
        <end position="376"/>
    </location>
</feature>
<feature type="region of interest" description="Disordered" evidence="1">
    <location>
        <begin position="244"/>
        <end position="376"/>
    </location>
</feature>
<protein>
    <submittedName>
        <fullName evidence="3">Uncharacterized protein</fullName>
    </submittedName>
</protein>